<reference evidence="1" key="1">
    <citation type="submission" date="2020-11" db="EMBL/GenBank/DDBJ databases">
        <authorList>
            <person name="Tran Van P."/>
        </authorList>
    </citation>
    <scope>NUCLEOTIDE SEQUENCE</scope>
</reference>
<name>A0A7R9AVH4_TIMSH</name>
<evidence type="ECO:0000313" key="1">
    <source>
        <dbReference type="EMBL" id="CAD7261242.1"/>
    </source>
</evidence>
<organism evidence="1">
    <name type="scientific">Timema shepardi</name>
    <name type="common">Walking stick</name>
    <dbReference type="NCBI Taxonomy" id="629360"/>
    <lineage>
        <taxon>Eukaryota</taxon>
        <taxon>Metazoa</taxon>
        <taxon>Ecdysozoa</taxon>
        <taxon>Arthropoda</taxon>
        <taxon>Hexapoda</taxon>
        <taxon>Insecta</taxon>
        <taxon>Pterygota</taxon>
        <taxon>Neoptera</taxon>
        <taxon>Polyneoptera</taxon>
        <taxon>Phasmatodea</taxon>
        <taxon>Timematodea</taxon>
        <taxon>Timematoidea</taxon>
        <taxon>Timematidae</taxon>
        <taxon>Timema</taxon>
    </lineage>
</organism>
<sequence>MEELKALEHACPNAGIQLANALVVLSSTAEDGEIEIDGSCHNRCQRHHLTIIQSSPQLGPRTGGRLVSKNMENYQVYQNDGCPKHRGRKSCKGHRRLQKRFISDLGECNEELEEKKTSCSTTLDLLIKLLGFKYKAWKFLSKFFASCISGTTHYLTQDLEALGIEPGTYESVAKNSNKWS</sequence>
<dbReference type="AlphaFoldDB" id="A0A7R9AVH4"/>
<accession>A0A7R9AVH4</accession>
<proteinExistence type="predicted"/>
<protein>
    <submittedName>
        <fullName evidence="1">Uncharacterized protein</fullName>
    </submittedName>
</protein>
<dbReference type="EMBL" id="OC002076">
    <property type="protein sequence ID" value="CAD7261242.1"/>
    <property type="molecule type" value="Genomic_DNA"/>
</dbReference>
<gene>
    <name evidence="1" type="ORF">TSIB3V08_LOCUS5386</name>
</gene>